<dbReference type="EnsemblPlants" id="Kaladp0039s0473.1.v1.1">
    <property type="protein sequence ID" value="Kaladp0039s0473.1.v1.1.CDS.1"/>
    <property type="gene ID" value="Kaladp0039s0473.v1.1"/>
</dbReference>
<feature type="domain" description="VQ" evidence="2">
    <location>
        <begin position="122"/>
        <end position="142"/>
    </location>
</feature>
<dbReference type="PANTHER" id="PTHR33179:SF9">
    <property type="entry name" value="OS01G0278000 PROTEIN"/>
    <property type="match status" value="1"/>
</dbReference>
<dbReference type="PANTHER" id="PTHR33179">
    <property type="entry name" value="VQ MOTIF-CONTAINING PROTEIN"/>
    <property type="match status" value="1"/>
</dbReference>
<dbReference type="GO" id="GO:0006970">
    <property type="term" value="P:response to osmotic stress"/>
    <property type="evidence" value="ECO:0007669"/>
    <property type="project" value="TreeGrafter"/>
</dbReference>
<evidence type="ECO:0000256" key="1">
    <source>
        <dbReference type="SAM" id="MobiDB-lite"/>
    </source>
</evidence>
<protein>
    <recommendedName>
        <fullName evidence="2">VQ domain-containing protein</fullName>
    </recommendedName>
</protein>
<dbReference type="GO" id="GO:0005634">
    <property type="term" value="C:nucleus"/>
    <property type="evidence" value="ECO:0007669"/>
    <property type="project" value="TreeGrafter"/>
</dbReference>
<reference evidence="3" key="1">
    <citation type="submission" date="2021-01" db="UniProtKB">
        <authorList>
            <consortium name="EnsemblPlants"/>
        </authorList>
    </citation>
    <scope>IDENTIFICATION</scope>
</reference>
<organism evidence="3 4">
    <name type="scientific">Kalanchoe fedtschenkoi</name>
    <name type="common">Lavender scallops</name>
    <name type="synonym">South American air plant</name>
    <dbReference type="NCBI Taxonomy" id="63787"/>
    <lineage>
        <taxon>Eukaryota</taxon>
        <taxon>Viridiplantae</taxon>
        <taxon>Streptophyta</taxon>
        <taxon>Embryophyta</taxon>
        <taxon>Tracheophyta</taxon>
        <taxon>Spermatophyta</taxon>
        <taxon>Magnoliopsida</taxon>
        <taxon>eudicotyledons</taxon>
        <taxon>Gunneridae</taxon>
        <taxon>Pentapetalae</taxon>
        <taxon>Saxifragales</taxon>
        <taxon>Crassulaceae</taxon>
        <taxon>Kalanchoe</taxon>
    </lineage>
</organism>
<sequence length="229" mass="24858">MTSSENLGSFATYEPWLFQSAPPYADSWLTEAFARDTETLTRALQKTLSSDTNNNSDTVITSSDAISPFHKPQQHTPSGSGVSGSDPEMVASAPRRRAAASAHVTATKKITKRKPRASKKCQTTFIMADPVNFRQMVQQVTGVRLETLQQQQQIVKPEAKRLTGMGFSLGTEDACSFLVERSEQVGGGEASGQVAYGDLLGDGSGGSGHGYDRYQSFPTLESWQVMCDY</sequence>
<dbReference type="AlphaFoldDB" id="A0A7N0ZVE9"/>
<dbReference type="Gramene" id="Kaladp0039s0473.1.v1.1">
    <property type="protein sequence ID" value="Kaladp0039s0473.1.v1.1.CDS.1"/>
    <property type="gene ID" value="Kaladp0039s0473.v1.1"/>
</dbReference>
<feature type="region of interest" description="Disordered" evidence="1">
    <location>
        <begin position="46"/>
        <end position="115"/>
    </location>
</feature>
<name>A0A7N0ZVE9_KALFE</name>
<evidence type="ECO:0000313" key="4">
    <source>
        <dbReference type="Proteomes" id="UP000594263"/>
    </source>
</evidence>
<dbReference type="GO" id="GO:0005516">
    <property type="term" value="F:calmodulin binding"/>
    <property type="evidence" value="ECO:0007669"/>
    <property type="project" value="TreeGrafter"/>
</dbReference>
<proteinExistence type="predicted"/>
<dbReference type="Pfam" id="PF05678">
    <property type="entry name" value="VQ"/>
    <property type="match status" value="1"/>
</dbReference>
<evidence type="ECO:0000313" key="3">
    <source>
        <dbReference type="EnsemblPlants" id="Kaladp0039s0473.1.v1.1.CDS.1"/>
    </source>
</evidence>
<dbReference type="InterPro" id="IPR008889">
    <property type="entry name" value="VQ"/>
</dbReference>
<feature type="compositionally biased region" description="Polar residues" evidence="1">
    <location>
        <begin position="46"/>
        <end position="65"/>
    </location>
</feature>
<dbReference type="OMA" id="LESWRVM"/>
<keyword evidence="4" id="KW-1185">Reference proteome</keyword>
<dbReference type="InterPro" id="IPR039609">
    <property type="entry name" value="VQ_15/22"/>
</dbReference>
<accession>A0A7N0ZVE9</accession>
<dbReference type="Proteomes" id="UP000594263">
    <property type="component" value="Unplaced"/>
</dbReference>
<evidence type="ECO:0000259" key="2">
    <source>
        <dbReference type="Pfam" id="PF05678"/>
    </source>
</evidence>